<dbReference type="Pfam" id="PF02597">
    <property type="entry name" value="ThiS"/>
    <property type="match status" value="1"/>
</dbReference>
<evidence type="ECO:0000256" key="1">
    <source>
        <dbReference type="ARBA" id="ARBA00022741"/>
    </source>
</evidence>
<accession>A0A3G3IN22</accession>
<gene>
    <name evidence="4" type="ORF">MS2017_1563</name>
</gene>
<dbReference type="UniPathway" id="UPA00344"/>
<dbReference type="CDD" id="cd00754">
    <property type="entry name" value="Ubl_MoaD"/>
    <property type="match status" value="1"/>
</dbReference>
<dbReference type="SUPFAM" id="SSF54285">
    <property type="entry name" value="MoaD/ThiS"/>
    <property type="match status" value="1"/>
</dbReference>
<dbReference type="EMBL" id="CP024634">
    <property type="protein sequence ID" value="AYQ57247.1"/>
    <property type="molecule type" value="Genomic_DNA"/>
</dbReference>
<evidence type="ECO:0000256" key="3">
    <source>
        <dbReference type="ARBA" id="ARBA00024247"/>
    </source>
</evidence>
<dbReference type="GO" id="GO:0006777">
    <property type="term" value="P:Mo-molybdopterin cofactor biosynthetic process"/>
    <property type="evidence" value="ECO:0007669"/>
    <property type="project" value="InterPro"/>
</dbReference>
<proteinExistence type="inferred from homology"/>
<dbReference type="GO" id="GO:1990133">
    <property type="term" value="C:molybdopterin adenylyltransferase complex"/>
    <property type="evidence" value="ECO:0007669"/>
    <property type="project" value="TreeGrafter"/>
</dbReference>
<comment type="similarity">
    <text evidence="2">Belongs to the MoaD family.</text>
</comment>
<dbReference type="PANTHER" id="PTHR33359:SF1">
    <property type="entry name" value="MOLYBDOPTERIN SYNTHASE SULFUR CARRIER SUBUNIT"/>
    <property type="match status" value="1"/>
</dbReference>
<dbReference type="InterPro" id="IPR044672">
    <property type="entry name" value="MOCS2A"/>
</dbReference>
<dbReference type="AlphaFoldDB" id="A0A3G3IN22"/>
<dbReference type="Proteomes" id="UP000278334">
    <property type="component" value="Chromosome"/>
</dbReference>
<reference evidence="4 5" key="1">
    <citation type="submission" date="2017-11" db="EMBL/GenBank/DDBJ databases">
        <title>Genome sequence of the bacterial symbiont EPR9N from a vent mussel Bathymodiolus thermophilus.</title>
        <authorList>
            <person name="Won Y.-J."/>
        </authorList>
    </citation>
    <scope>NUCLEOTIDE SEQUENCE [LARGE SCALE GENOMIC DNA]</scope>
    <source>
        <strain evidence="4 5">EPR9N</strain>
    </source>
</reference>
<name>A0A3G3IN22_9GAMM</name>
<organism evidence="4 5">
    <name type="scientific">Bathymodiolus thermophilus thioautotrophic gill symbiont</name>
    <dbReference type="NCBI Taxonomy" id="2360"/>
    <lineage>
        <taxon>Bacteria</taxon>
        <taxon>Pseudomonadati</taxon>
        <taxon>Pseudomonadota</taxon>
        <taxon>Gammaproteobacteria</taxon>
        <taxon>sulfur-oxidizing symbionts</taxon>
    </lineage>
</organism>
<dbReference type="InterPro" id="IPR012675">
    <property type="entry name" value="Beta-grasp_dom_sf"/>
</dbReference>
<dbReference type="Gene3D" id="3.10.20.30">
    <property type="match status" value="1"/>
</dbReference>
<evidence type="ECO:0000256" key="2">
    <source>
        <dbReference type="ARBA" id="ARBA00024200"/>
    </source>
</evidence>
<dbReference type="InterPro" id="IPR016155">
    <property type="entry name" value="Mopterin_synth/thiamin_S_b"/>
</dbReference>
<protein>
    <recommendedName>
        <fullName evidence="3">Molybdopterin synthase sulfur carrier subunit</fullName>
    </recommendedName>
</protein>
<dbReference type="PANTHER" id="PTHR33359">
    <property type="entry name" value="MOLYBDOPTERIN SYNTHASE SULFUR CARRIER SUBUNIT"/>
    <property type="match status" value="1"/>
</dbReference>
<evidence type="ECO:0000313" key="5">
    <source>
        <dbReference type="Proteomes" id="UP000278334"/>
    </source>
</evidence>
<keyword evidence="1" id="KW-0547">Nucleotide-binding</keyword>
<dbReference type="GO" id="GO:0000166">
    <property type="term" value="F:nucleotide binding"/>
    <property type="evidence" value="ECO:0007669"/>
    <property type="project" value="UniProtKB-KW"/>
</dbReference>
<dbReference type="NCBIfam" id="TIGR01682">
    <property type="entry name" value="moaD"/>
    <property type="match status" value="1"/>
</dbReference>
<dbReference type="InterPro" id="IPR003749">
    <property type="entry name" value="ThiS/MoaD-like"/>
</dbReference>
<sequence length="84" mass="9504">MVDKEYMKIYYFASLKEALKMSSEEITLSANMTVAQLREKLVDKHGERHFPENILCAVNQEIAHDNLIVNGTDEVAFYPPVTGG</sequence>
<evidence type="ECO:0000313" key="4">
    <source>
        <dbReference type="EMBL" id="AYQ57247.1"/>
    </source>
</evidence>
<dbReference type="KEGG" id="bthg:MS2017_1563"/>